<accession>A0A916KNZ5</accession>
<evidence type="ECO:0000256" key="5">
    <source>
        <dbReference type="ARBA" id="ARBA00022695"/>
    </source>
</evidence>
<dbReference type="GO" id="GO:0003677">
    <property type="term" value="F:DNA binding"/>
    <property type="evidence" value="ECO:0007669"/>
    <property type="project" value="InterPro"/>
</dbReference>
<dbReference type="GO" id="GO:0003899">
    <property type="term" value="F:DNA-directed RNA polymerase activity"/>
    <property type="evidence" value="ECO:0007669"/>
    <property type="project" value="UniProtKB-EC"/>
</dbReference>
<dbReference type="Proteomes" id="UP000792575">
    <property type="component" value="Genome"/>
</dbReference>
<reference evidence="12" key="1">
    <citation type="journal article" date="2013" name="J. Virol.">
        <title>New Insights into the Evolution of Entomopoxvirinae from the Complete Genome Sequences of Four Entomopoxviruses Infecting Adoxophyes honmai, Choristoneura biennis, Choristoneura rosaceana, and Mythimna separata.</title>
        <authorList>
            <person name="Theze J."/>
            <person name="Takatsuka J."/>
            <person name="Li Z."/>
            <person name="Gallais J."/>
            <person name="Doucet D."/>
            <person name="Arif B."/>
            <person name="Nakai M."/>
            <person name="Herniou E.A."/>
        </authorList>
    </citation>
    <scope>NUCLEOTIDE SEQUENCE</scope>
    <source>
        <strain evidence="12">Tokyo</strain>
    </source>
</reference>
<comment type="catalytic activity">
    <reaction evidence="8">
        <text>RNA(n) + a ribonucleoside 5'-triphosphate = RNA(n+1) + diphosphate</text>
        <dbReference type="Rhea" id="RHEA:21248"/>
        <dbReference type="Rhea" id="RHEA-COMP:14527"/>
        <dbReference type="Rhea" id="RHEA-COMP:17342"/>
        <dbReference type="ChEBI" id="CHEBI:33019"/>
        <dbReference type="ChEBI" id="CHEBI:61557"/>
        <dbReference type="ChEBI" id="CHEBI:140395"/>
        <dbReference type="EC" id="2.7.7.6"/>
    </reaction>
</comment>
<evidence type="ECO:0000259" key="11">
    <source>
        <dbReference type="Pfam" id="PF04565"/>
    </source>
</evidence>
<dbReference type="InterPro" id="IPR037033">
    <property type="entry name" value="DNA-dir_RNAP_su2_hyb_sf"/>
</dbReference>
<keyword evidence="3" id="KW-0240">DNA-directed RNA polymerase</keyword>
<keyword evidence="6" id="KW-0479">Metal-binding</keyword>
<evidence type="ECO:0000313" key="12">
    <source>
        <dbReference type="EMBL" id="CCU55389.1"/>
    </source>
</evidence>
<keyword evidence="7" id="KW-0804">Transcription</keyword>
<dbReference type="InterPro" id="IPR007120">
    <property type="entry name" value="DNA-dir_RNAP_su2_dom"/>
</dbReference>
<protein>
    <recommendedName>
        <fullName evidence="2">DNA-directed RNA polymerase</fullName>
        <ecNumber evidence="2">2.7.7.6</ecNumber>
    </recommendedName>
</protein>
<dbReference type="GO" id="GO:0046872">
    <property type="term" value="F:metal ion binding"/>
    <property type="evidence" value="ECO:0007669"/>
    <property type="project" value="UniProtKB-KW"/>
</dbReference>
<gene>
    <name evidence="12" type="ORF">AHEV_068</name>
</gene>
<dbReference type="InterPro" id="IPR007645">
    <property type="entry name" value="RNA_pol_Rpb2_3"/>
</dbReference>
<keyword evidence="4" id="KW-0808">Transferase</keyword>
<evidence type="ECO:0000256" key="6">
    <source>
        <dbReference type="ARBA" id="ARBA00022723"/>
    </source>
</evidence>
<dbReference type="Gene3D" id="3.90.1800.10">
    <property type="entry name" value="RNA polymerase alpha subunit dimerisation domain"/>
    <property type="match status" value="1"/>
</dbReference>
<feature type="domain" description="DNA-directed RNA polymerase subunit 2 hybrid-binding" evidence="10">
    <location>
        <begin position="717"/>
        <end position="1081"/>
    </location>
</feature>
<dbReference type="Gene3D" id="2.40.270.10">
    <property type="entry name" value="DNA-directed RNA polymerase, subunit 2, domain 6"/>
    <property type="match status" value="1"/>
</dbReference>
<evidence type="ECO:0000256" key="4">
    <source>
        <dbReference type="ARBA" id="ARBA00022679"/>
    </source>
</evidence>
<dbReference type="PANTHER" id="PTHR20856">
    <property type="entry name" value="DNA-DIRECTED RNA POLYMERASE I SUBUNIT 2"/>
    <property type="match status" value="1"/>
</dbReference>
<dbReference type="EMBL" id="HF679131">
    <property type="protein sequence ID" value="CCU55389.1"/>
    <property type="molecule type" value="Genomic_DNA"/>
</dbReference>
<name>A0A916KNZ5_9POXV</name>
<dbReference type="InterPro" id="IPR014724">
    <property type="entry name" value="RNA_pol_RPB2_OB-fold"/>
</dbReference>
<dbReference type="GO" id="GO:0032549">
    <property type="term" value="F:ribonucleoside binding"/>
    <property type="evidence" value="ECO:0007669"/>
    <property type="project" value="InterPro"/>
</dbReference>
<keyword evidence="5" id="KW-0548">Nucleotidyltransferase</keyword>
<organism evidence="12 13">
    <name type="scientific">Adoxophyes honmai entomopoxvirus 'L'</name>
    <dbReference type="NCBI Taxonomy" id="1293540"/>
    <lineage>
        <taxon>Viruses</taxon>
        <taxon>Varidnaviria</taxon>
        <taxon>Bamfordvirae</taxon>
        <taxon>Nucleocytoviricota</taxon>
        <taxon>Pokkesviricetes</taxon>
        <taxon>Chitovirales</taxon>
        <taxon>Poxviridae</taxon>
        <taxon>Entomopoxvirinae</taxon>
        <taxon>Betaentomopoxvirus</taxon>
        <taxon>Betaentomopoxvirus ahonmai</taxon>
    </lineage>
</organism>
<evidence type="ECO:0000256" key="7">
    <source>
        <dbReference type="ARBA" id="ARBA00023163"/>
    </source>
</evidence>
<evidence type="ECO:0000256" key="1">
    <source>
        <dbReference type="ARBA" id="ARBA00006835"/>
    </source>
</evidence>
<evidence type="ECO:0000256" key="9">
    <source>
        <dbReference type="RuleBase" id="RU000434"/>
    </source>
</evidence>
<dbReference type="RefSeq" id="YP_008003891.1">
    <property type="nucleotide sequence ID" value="NC_021247.1"/>
</dbReference>
<evidence type="ECO:0000256" key="2">
    <source>
        <dbReference type="ARBA" id="ARBA00012418"/>
    </source>
</evidence>
<evidence type="ECO:0000256" key="3">
    <source>
        <dbReference type="ARBA" id="ARBA00022478"/>
    </source>
</evidence>
<sequence>MNFDSIEEGIANLFLQYDPRLDIKSKVLINVELPFKNLNYDLPTLFNRKEVIYTKISKSGNENIIMEIKYEGKEDSKKSYLYASLDNKGFYTHISISIKIYREISLPNDVKKEISPPISHKTYSHTEIRIPQYISHGGNTAECDNSITQSNNPGGFFNVSKSLKKMVTTRIEQTYIYPKRKKTQKAYTYHLAFISKKPSFLMINEKFNPPQFLTLDIDFNPDKIKCVIDSKKTFVQIDIIALIISLSNDSLDTVYQKISSGFNNDISDSIKILIENTKNILLEYNNDARKYVDTIIENNYIKKYTKNEISLQEYFNNIFNEFLPHIGKGNFKYKCMYLISILRQSFVSIFQTEIYPDKDNLATRRISTAADIFENIIRSAIDNSFELARDKYKTYISGSGKNNNINNILSQVKLLPQITQAFNNFFNMQDTKNSDVVKIGTHSNWAESIYVSNAVERGVSIELTKSLAQRKLHASSINVLDMMDTPDHGTKTGLVKRLCISTLISHYPIHIREQLFNQIKQFIENKVKYSNKEDDICGVFISIIDESEHVIARIKNSEVEKFIKDLKYAKISGLFIRKDIGIEILKFHDMDTNKQIYVPTDRYFQIRINVGNKRATQPVFRVEDGILVFNKYPELKTELKTSNSYIDFITKYYDIIETIDVGQMIYSNICNTVTEFESYDIHQRKKYDYVRLPNYLYFSYLTSTGCMYDIGKMTGVRGTFGTAQSKHIITGPQDNVMNKYDTCNYLAYPIERPSITNIPMEISGIARNSIGTHILVGFFSFNYNVEDGVIVNKESINRGLLSVISLISVKNELSDTQINNNNPSPENSNNNYSKISATGLPPIGTVLVQGDALYRCLKPKFKNDDDNRYIFDQSETLSNTYPAVVERTRKQGTDLIKIDMLLSSYRRLSVGDKIAKSVQKVTVSKIMEEKEIPYTKNGERPDIIFNSPSIISRKTLPLYDEVSLCNMFSKIPYNDKGDVEYINYPIYTDKSPQDKYNFIKKELKKKYTHLNDKEIEDVIYCRQTLYHPYTKKPMILKEGDKETKSFMGPMLFCRLSQMSADKISVRNRGRLDKYMQAPSGKKKGGGIKIGEMESDIFATNGSVYALHELLSDPDEFYLPANICSNCGIFATYEENMEIKRWKCLQCENLGLSPEIIKMRLTYATKIFITLLNARGISLIPIQYKQPIYYISNNTIEDSS</sequence>
<dbReference type="Gene3D" id="2.40.50.150">
    <property type="match status" value="1"/>
</dbReference>
<dbReference type="Pfam" id="PF00562">
    <property type="entry name" value="RNA_pol_Rpb2_6"/>
    <property type="match status" value="1"/>
</dbReference>
<dbReference type="SUPFAM" id="SSF64484">
    <property type="entry name" value="beta and beta-prime subunits of DNA dependent RNA-polymerase"/>
    <property type="match status" value="1"/>
</dbReference>
<dbReference type="InterPro" id="IPR015712">
    <property type="entry name" value="DNA-dir_RNA_pol_su2"/>
</dbReference>
<comment type="similarity">
    <text evidence="1 9">Belongs to the RNA polymerase beta chain family.</text>
</comment>
<feature type="domain" description="RNA polymerase Rpb2" evidence="11">
    <location>
        <begin position="443"/>
        <end position="502"/>
    </location>
</feature>
<dbReference type="EC" id="2.7.7.6" evidence="2"/>
<dbReference type="GO" id="GO:0000428">
    <property type="term" value="C:DNA-directed RNA polymerase complex"/>
    <property type="evidence" value="ECO:0007669"/>
    <property type="project" value="UniProtKB-KW"/>
</dbReference>
<evidence type="ECO:0000313" key="13">
    <source>
        <dbReference type="Proteomes" id="UP000792575"/>
    </source>
</evidence>
<evidence type="ECO:0000256" key="8">
    <source>
        <dbReference type="ARBA" id="ARBA00048552"/>
    </source>
</evidence>
<proteinExistence type="inferred from homology"/>
<evidence type="ECO:0000259" key="10">
    <source>
        <dbReference type="Pfam" id="PF00562"/>
    </source>
</evidence>
<dbReference type="Pfam" id="PF04565">
    <property type="entry name" value="RNA_pol_Rpb2_3"/>
    <property type="match status" value="1"/>
</dbReference>
<dbReference type="KEGG" id="vg:15613997"/>
<dbReference type="GO" id="GO:0006351">
    <property type="term" value="P:DNA-templated transcription"/>
    <property type="evidence" value="ECO:0007669"/>
    <property type="project" value="InterPro"/>
</dbReference>
<dbReference type="GeneID" id="15613997"/>
<keyword evidence="13" id="KW-1185">Reference proteome</keyword>